<evidence type="ECO:0000313" key="3">
    <source>
        <dbReference type="Proteomes" id="UP000004642"/>
    </source>
</evidence>
<proteinExistence type="predicted"/>
<feature type="compositionally biased region" description="Basic and acidic residues" evidence="1">
    <location>
        <begin position="19"/>
        <end position="30"/>
    </location>
</feature>
<organism evidence="2 3">
    <name type="scientific">Salmonella enterica subsp. enterica serovar Alachua str. R6-377</name>
    <dbReference type="NCBI Taxonomy" id="913241"/>
    <lineage>
        <taxon>Bacteria</taxon>
        <taxon>Pseudomonadati</taxon>
        <taxon>Pseudomonadota</taxon>
        <taxon>Gammaproteobacteria</taxon>
        <taxon>Enterobacterales</taxon>
        <taxon>Enterobacteriaceae</taxon>
        <taxon>Salmonella</taxon>
    </lineage>
</organism>
<dbReference type="AlphaFoldDB" id="G5LV49"/>
<evidence type="ECO:0000256" key="1">
    <source>
        <dbReference type="SAM" id="MobiDB-lite"/>
    </source>
</evidence>
<sequence length="38" mass="4493">MRSRVVAVLLYQMEQQNGAKDKNKHHDNGRNHCHLFNC</sequence>
<feature type="region of interest" description="Disordered" evidence="1">
    <location>
        <begin position="17"/>
        <end position="38"/>
    </location>
</feature>
<evidence type="ECO:0000313" key="2">
    <source>
        <dbReference type="EMBL" id="EHC31270.1"/>
    </source>
</evidence>
<reference evidence="2 3" key="1">
    <citation type="journal article" date="2011" name="BMC Genomics">
        <title>Genome sequencing reveals diversification of virulence factor content and possible host adaptation in distinct subpopulations of Salmonella enterica.</title>
        <authorList>
            <person name="den Bakker H.C."/>
            <person name="Moreno Switt A.I."/>
            <person name="Govoni G."/>
            <person name="Cummings C.A."/>
            <person name="Ranieri M.L."/>
            <person name="Degoricija L."/>
            <person name="Hoelzer K."/>
            <person name="Rodriguez-Rivera L.D."/>
            <person name="Brown S."/>
            <person name="Bolchacova E."/>
            <person name="Furtado M.R."/>
            <person name="Wiedmann M."/>
        </authorList>
    </citation>
    <scope>NUCLEOTIDE SEQUENCE [LARGE SCALE GENOMIC DNA]</scope>
    <source>
        <strain evidence="2 3">R6-377</strain>
    </source>
</reference>
<name>G5LV49_SALET</name>
<accession>G5LV49</accession>
<protein>
    <submittedName>
        <fullName evidence="2">Uncharacterized protein</fullName>
    </submittedName>
</protein>
<dbReference type="Proteomes" id="UP000004642">
    <property type="component" value="Unassembled WGS sequence"/>
</dbReference>
<gene>
    <name evidence="2" type="ORF">LTSEALA_5135</name>
</gene>
<dbReference type="EMBL" id="AFCJ01002198">
    <property type="protein sequence ID" value="EHC31270.1"/>
    <property type="molecule type" value="Genomic_DNA"/>
</dbReference>
<comment type="caution">
    <text evidence="2">The sequence shown here is derived from an EMBL/GenBank/DDBJ whole genome shotgun (WGS) entry which is preliminary data.</text>
</comment>